<protein>
    <submittedName>
        <fullName evidence="9">TonB-dependent receptor SusC</fullName>
    </submittedName>
</protein>
<dbReference type="EMBL" id="SNRY01000601">
    <property type="protein sequence ID" value="KAA6338624.1"/>
    <property type="molecule type" value="Genomic_DNA"/>
</dbReference>
<keyword evidence="6" id="KW-0998">Cell outer membrane</keyword>
<dbReference type="InterPro" id="IPR036942">
    <property type="entry name" value="Beta-barrel_TonB_sf"/>
</dbReference>
<dbReference type="Gene3D" id="2.40.170.20">
    <property type="entry name" value="TonB-dependent receptor, beta-barrel domain"/>
    <property type="match status" value="1"/>
</dbReference>
<dbReference type="NCBIfam" id="TIGR04056">
    <property type="entry name" value="OMP_RagA_SusC"/>
    <property type="match status" value="1"/>
</dbReference>
<dbReference type="Gene3D" id="2.60.40.1120">
    <property type="entry name" value="Carboxypeptidase-like, regulatory domain"/>
    <property type="match status" value="1"/>
</dbReference>
<evidence type="ECO:0000256" key="1">
    <source>
        <dbReference type="ARBA" id="ARBA00004571"/>
    </source>
</evidence>
<dbReference type="SUPFAM" id="SSF49464">
    <property type="entry name" value="Carboxypeptidase regulatory domain-like"/>
    <property type="match status" value="1"/>
</dbReference>
<comment type="caution">
    <text evidence="9">The sequence shown here is derived from an EMBL/GenBank/DDBJ whole genome shotgun (WGS) entry which is preliminary data.</text>
</comment>
<dbReference type="InterPro" id="IPR039426">
    <property type="entry name" value="TonB-dep_rcpt-like"/>
</dbReference>
<dbReference type="InterPro" id="IPR023997">
    <property type="entry name" value="TonB-dep_OMP_SusC/RagA_CS"/>
</dbReference>
<gene>
    <name evidence="9" type="ORF">EZS27_013387</name>
</gene>
<dbReference type="Pfam" id="PF13715">
    <property type="entry name" value="CarbopepD_reg_2"/>
    <property type="match status" value="1"/>
</dbReference>
<proteinExistence type="predicted"/>
<sequence>MKNIMLFLTAFLVSCHLMAQQTTVTGTVTDGGDGSPLIGVSVLVKGTSVGSITGNAGKYNVNIPAGSRVLVISYVGYKTQEITLTAGQQTLDVVMKEDSELLEEVVVVGYGTMKKSDVTGAVSSISADRLRETIAVNIDQMMQGKVSGVQVTQNSGAPGGAASIRIRGASSINNTNEPLYIIDGIPFSGSGNEIGGFEWAGGTNGQKTVNPLSTIAPSDIVSIDILKDASATAIYGANGANGVVLITTKRGKAGTISISYDGYATVQQIAKKIDMMDLSEYAQYQIEIGEFLQQKVDAAYQDPSILGKGTDWQDEIFRTAIMQSHQLSLNGGNDKVQLAASGGWMKQEGIIIGSDFTRFNSRITVDGTINKWMKGGGSLAFTRTEETITNNDGTDGVIMQSLTMQPNVPVYDFDGSWAGPNNIYGASKYNPVWLALMKNNLYERTRVMGNFFLSLDPVKGLNIRSEYGFDYNHNDNMAFVPTYSFGVVSNDINQIMQRNDHSSYWIWKNYATYNQSTGKHSFTAMAGMEISASDWGGQQIVKQNLSTNEIHVITQDGEFVPGQSNGWKDKSTTVSAFGRLNYNYDERYLLTLTLRGDASSKFGMNHKWGYFPSTALAWRISNEDFLKDNSYLSNLKLRLGYGQVGNSNIGNYLYGSTMQSVTTPFGIAYRMRNIANPDLRWEASEQYNVGLDAGAFHERISLSIDAYQKDTKDLLLQVSVPSYLGGSKYNDVQTPMVNIGQVRNRGIDITLNTVNVDRRNFNWSSNLVFSLNRNKVVALNDDQQRLYGNVDWWAEFQTATMITVGQPMGVFYGYVVDRLFTDKDDILGNAVQIVDPTTPNVNLYNQNTGIYVGDIKFKDISGPEGKPDGIIDDYDQTIIGDPNPDFTFGFTNTFKIKDFEIGLSLTGSYGSDILNFARFRTEGMTSIWDNQANAVTKRAQVATDANNNKYLLNPETSMPRPSTNDFNRNNRMSTRFIEDGSFLRIQNFSIAYNVPAVLIKKAGIQNLKVYANAQNLYTFTNYSGYDPEIGAYNQSALLQNIDRGRYPTPRSITLGLNIGF</sequence>
<dbReference type="Pfam" id="PF07715">
    <property type="entry name" value="Plug"/>
    <property type="match status" value="1"/>
</dbReference>
<evidence type="ECO:0000259" key="8">
    <source>
        <dbReference type="Pfam" id="PF07715"/>
    </source>
</evidence>
<comment type="subcellular location">
    <subcellularLocation>
        <location evidence="1">Cell outer membrane</location>
        <topology evidence="1">Multi-pass membrane protein</topology>
    </subcellularLocation>
</comment>
<feature type="domain" description="TonB-dependent receptor plug" evidence="8">
    <location>
        <begin position="115"/>
        <end position="243"/>
    </location>
</feature>
<feature type="domain" description="TonB-dependent receptor-like beta-barrel" evidence="7">
    <location>
        <begin position="407"/>
        <end position="824"/>
    </location>
</feature>
<dbReference type="Gene3D" id="2.170.130.10">
    <property type="entry name" value="TonB-dependent receptor, plug domain"/>
    <property type="match status" value="1"/>
</dbReference>
<evidence type="ECO:0000256" key="2">
    <source>
        <dbReference type="ARBA" id="ARBA00022448"/>
    </source>
</evidence>
<keyword evidence="9" id="KW-0675">Receptor</keyword>
<keyword evidence="3" id="KW-0812">Transmembrane</keyword>
<dbReference type="NCBIfam" id="TIGR04057">
    <property type="entry name" value="SusC_RagA_signa"/>
    <property type="match status" value="1"/>
</dbReference>
<evidence type="ECO:0000313" key="9">
    <source>
        <dbReference type="EMBL" id="KAA6338624.1"/>
    </source>
</evidence>
<evidence type="ECO:0000259" key="7">
    <source>
        <dbReference type="Pfam" id="PF00593"/>
    </source>
</evidence>
<dbReference type="InterPro" id="IPR023996">
    <property type="entry name" value="TonB-dep_OMP_SusC/RagA"/>
</dbReference>
<dbReference type="Pfam" id="PF00593">
    <property type="entry name" value="TonB_dep_Rec_b-barrel"/>
    <property type="match status" value="1"/>
</dbReference>
<dbReference type="InterPro" id="IPR008969">
    <property type="entry name" value="CarboxyPept-like_regulatory"/>
</dbReference>
<organism evidence="9">
    <name type="scientific">termite gut metagenome</name>
    <dbReference type="NCBI Taxonomy" id="433724"/>
    <lineage>
        <taxon>unclassified sequences</taxon>
        <taxon>metagenomes</taxon>
        <taxon>organismal metagenomes</taxon>
    </lineage>
</organism>
<evidence type="ECO:0000256" key="6">
    <source>
        <dbReference type="ARBA" id="ARBA00023237"/>
    </source>
</evidence>
<reference evidence="9" key="1">
    <citation type="submission" date="2019-03" db="EMBL/GenBank/DDBJ databases">
        <title>Single cell metagenomics reveals metabolic interactions within the superorganism composed of flagellate Streblomastix strix and complex community of Bacteroidetes bacteria on its surface.</title>
        <authorList>
            <person name="Treitli S.C."/>
            <person name="Kolisko M."/>
            <person name="Husnik F."/>
            <person name="Keeling P."/>
            <person name="Hampl V."/>
        </authorList>
    </citation>
    <scope>NUCLEOTIDE SEQUENCE</scope>
    <source>
        <strain evidence="9">STM</strain>
    </source>
</reference>
<dbReference type="InterPro" id="IPR012910">
    <property type="entry name" value="Plug_dom"/>
</dbReference>
<name>A0A5J4RXT3_9ZZZZ</name>
<keyword evidence="4" id="KW-0798">TonB box</keyword>
<dbReference type="GO" id="GO:0009279">
    <property type="term" value="C:cell outer membrane"/>
    <property type="evidence" value="ECO:0007669"/>
    <property type="project" value="UniProtKB-SubCell"/>
</dbReference>
<evidence type="ECO:0000256" key="3">
    <source>
        <dbReference type="ARBA" id="ARBA00022692"/>
    </source>
</evidence>
<dbReference type="InterPro" id="IPR037066">
    <property type="entry name" value="Plug_dom_sf"/>
</dbReference>
<dbReference type="SUPFAM" id="SSF56935">
    <property type="entry name" value="Porins"/>
    <property type="match status" value="1"/>
</dbReference>
<evidence type="ECO:0000256" key="5">
    <source>
        <dbReference type="ARBA" id="ARBA00023136"/>
    </source>
</evidence>
<dbReference type="AlphaFoldDB" id="A0A5J4RXT3"/>
<keyword evidence="5" id="KW-0472">Membrane</keyword>
<dbReference type="InterPro" id="IPR000531">
    <property type="entry name" value="Beta-barrel_TonB"/>
</dbReference>
<accession>A0A5J4RXT3</accession>
<dbReference type="FunFam" id="2.170.130.10:FF:000008">
    <property type="entry name" value="SusC/RagA family TonB-linked outer membrane protein"/>
    <property type="match status" value="1"/>
</dbReference>
<keyword evidence="2" id="KW-0813">Transport</keyword>
<dbReference type="PROSITE" id="PS52016">
    <property type="entry name" value="TONB_DEPENDENT_REC_3"/>
    <property type="match status" value="1"/>
</dbReference>
<evidence type="ECO:0000256" key="4">
    <source>
        <dbReference type="ARBA" id="ARBA00023077"/>
    </source>
</evidence>
<dbReference type="PROSITE" id="PS51257">
    <property type="entry name" value="PROKAR_LIPOPROTEIN"/>
    <property type="match status" value="1"/>
</dbReference>